<dbReference type="InterPro" id="IPR000537">
    <property type="entry name" value="UbiA_prenyltransferase"/>
</dbReference>
<evidence type="ECO:0000256" key="8">
    <source>
        <dbReference type="SAM" id="Phobius"/>
    </source>
</evidence>
<dbReference type="GO" id="GO:0042371">
    <property type="term" value="P:vitamin K biosynthetic process"/>
    <property type="evidence" value="ECO:0007669"/>
    <property type="project" value="TreeGrafter"/>
</dbReference>
<comment type="subcellular location">
    <subcellularLocation>
        <location evidence="1">Membrane</location>
        <topology evidence="1">Multi-pass membrane protein</topology>
    </subcellularLocation>
</comment>
<dbReference type="CDD" id="cd13956">
    <property type="entry name" value="PT_UbiA"/>
    <property type="match status" value="1"/>
</dbReference>
<comment type="pathway">
    <text evidence="2">Quinol/quinone metabolism; menaquinone biosynthesis.</text>
</comment>
<feature type="transmembrane region" description="Helical" evidence="8">
    <location>
        <begin position="195"/>
        <end position="215"/>
    </location>
</feature>
<keyword evidence="6 8" id="KW-1133">Transmembrane helix</keyword>
<feature type="transmembrane region" description="Helical" evidence="8">
    <location>
        <begin position="55"/>
        <end position="76"/>
    </location>
</feature>
<dbReference type="PANTHER" id="PTHR13929:SF0">
    <property type="entry name" value="UBIA PRENYLTRANSFERASE DOMAIN-CONTAINING PROTEIN 1"/>
    <property type="match status" value="1"/>
</dbReference>
<evidence type="ECO:0000256" key="6">
    <source>
        <dbReference type="ARBA" id="ARBA00022989"/>
    </source>
</evidence>
<dbReference type="GO" id="GO:0004659">
    <property type="term" value="F:prenyltransferase activity"/>
    <property type="evidence" value="ECO:0007669"/>
    <property type="project" value="InterPro"/>
</dbReference>
<dbReference type="GO" id="GO:0016020">
    <property type="term" value="C:membrane"/>
    <property type="evidence" value="ECO:0007669"/>
    <property type="project" value="UniProtKB-SubCell"/>
</dbReference>
<keyword evidence="7 8" id="KW-0472">Membrane</keyword>
<feature type="transmembrane region" description="Helical" evidence="8">
    <location>
        <begin position="270"/>
        <end position="287"/>
    </location>
</feature>
<organism evidence="9 10">
    <name type="scientific">Nocardiopsis alborubida</name>
    <dbReference type="NCBI Taxonomy" id="146802"/>
    <lineage>
        <taxon>Bacteria</taxon>
        <taxon>Bacillati</taxon>
        <taxon>Actinomycetota</taxon>
        <taxon>Actinomycetes</taxon>
        <taxon>Streptosporangiales</taxon>
        <taxon>Nocardiopsidaceae</taxon>
        <taxon>Nocardiopsis</taxon>
    </lineage>
</organism>
<feature type="transmembrane region" description="Helical" evidence="8">
    <location>
        <begin position="242"/>
        <end position="264"/>
    </location>
</feature>
<dbReference type="GO" id="GO:0009234">
    <property type="term" value="P:menaquinone biosynthetic process"/>
    <property type="evidence" value="ECO:0007669"/>
    <property type="project" value="UniProtKB-UniPathway"/>
</dbReference>
<keyword evidence="3" id="KW-0474">Menaquinone biosynthesis</keyword>
<evidence type="ECO:0000256" key="3">
    <source>
        <dbReference type="ARBA" id="ARBA00022428"/>
    </source>
</evidence>
<dbReference type="Proteomes" id="UP000553209">
    <property type="component" value="Unassembled WGS sequence"/>
</dbReference>
<feature type="transmembrane region" description="Helical" evidence="8">
    <location>
        <begin position="115"/>
        <end position="134"/>
    </location>
</feature>
<gene>
    <name evidence="9" type="ORF">HGB44_05845</name>
</gene>
<dbReference type="Gene3D" id="1.10.357.140">
    <property type="entry name" value="UbiA prenyltransferase"/>
    <property type="match status" value="1"/>
</dbReference>
<keyword evidence="4 9" id="KW-0808">Transferase</keyword>
<sequence>MNGPSTGETARAGRSVLGTAVSFARLGKMGLFEIWLGPVVAWSLVAGTHGNSVRTAVLCLLFSMVIAFGIWATHALDDITGYRDGSDVRNYAPERRRSQVKPLVLGQLSVRQAQVFAFSATAAALACVVLFSVVSAFQPWWAFVGGLAVVVLGVQYSAGINFSYRFTGGGETVTGLTLAASLLVPYAAARGALDPAAVVQGLLFGAWLVQVLICSNSADAEDDRKVGRRTVASRTTERGNRVFVSVFFAATWSLALGAVLLGVLSPWTPLALLPAWALQALVLRNGLRGRWRNRRNHGFLSLRLAVLGLVIVNVLG</sequence>
<dbReference type="InterPro" id="IPR026046">
    <property type="entry name" value="UBIAD1"/>
</dbReference>
<evidence type="ECO:0000256" key="5">
    <source>
        <dbReference type="ARBA" id="ARBA00022692"/>
    </source>
</evidence>
<evidence type="ECO:0000256" key="4">
    <source>
        <dbReference type="ARBA" id="ARBA00022679"/>
    </source>
</evidence>
<evidence type="ECO:0000256" key="1">
    <source>
        <dbReference type="ARBA" id="ARBA00004141"/>
    </source>
</evidence>
<name>A0A7X6RPH4_9ACTN</name>
<dbReference type="PANTHER" id="PTHR13929">
    <property type="entry name" value="1,4-DIHYDROXY-2-NAPHTHOATE OCTAPRENYLTRANSFERASE"/>
    <property type="match status" value="1"/>
</dbReference>
<evidence type="ECO:0000313" key="10">
    <source>
        <dbReference type="Proteomes" id="UP000553209"/>
    </source>
</evidence>
<evidence type="ECO:0000256" key="2">
    <source>
        <dbReference type="ARBA" id="ARBA00004863"/>
    </source>
</evidence>
<dbReference type="InterPro" id="IPR044878">
    <property type="entry name" value="UbiA_sf"/>
</dbReference>
<dbReference type="Pfam" id="PF01040">
    <property type="entry name" value="UbiA"/>
    <property type="match status" value="1"/>
</dbReference>
<evidence type="ECO:0000313" key="9">
    <source>
        <dbReference type="EMBL" id="NKY97196.1"/>
    </source>
</evidence>
<feature type="transmembrane region" description="Helical" evidence="8">
    <location>
        <begin position="31"/>
        <end position="49"/>
    </location>
</feature>
<comment type="caution">
    <text evidence="9">The sequence shown here is derived from an EMBL/GenBank/DDBJ whole genome shotgun (WGS) entry which is preliminary data.</text>
</comment>
<feature type="transmembrane region" description="Helical" evidence="8">
    <location>
        <begin position="140"/>
        <end position="160"/>
    </location>
</feature>
<dbReference type="EMBL" id="JAAXPG010000004">
    <property type="protein sequence ID" value="NKY97196.1"/>
    <property type="molecule type" value="Genomic_DNA"/>
</dbReference>
<reference evidence="9 10" key="1">
    <citation type="submission" date="2020-04" db="EMBL/GenBank/DDBJ databases">
        <title>MicrobeNet Type strains.</title>
        <authorList>
            <person name="Nicholson A.C."/>
        </authorList>
    </citation>
    <scope>NUCLEOTIDE SEQUENCE [LARGE SCALE GENOMIC DNA]</scope>
    <source>
        <strain evidence="9 10">ATCC 23612</strain>
    </source>
</reference>
<feature type="transmembrane region" description="Helical" evidence="8">
    <location>
        <begin position="172"/>
        <end position="189"/>
    </location>
</feature>
<dbReference type="RefSeq" id="WP_061082472.1">
    <property type="nucleotide sequence ID" value="NZ_JAAXPG010000004.1"/>
</dbReference>
<evidence type="ECO:0000256" key="7">
    <source>
        <dbReference type="ARBA" id="ARBA00023136"/>
    </source>
</evidence>
<feature type="transmembrane region" description="Helical" evidence="8">
    <location>
        <begin position="299"/>
        <end position="315"/>
    </location>
</feature>
<dbReference type="AlphaFoldDB" id="A0A7X6RPH4"/>
<keyword evidence="5 8" id="KW-0812">Transmembrane</keyword>
<dbReference type="UniPathway" id="UPA00079"/>
<protein>
    <submittedName>
        <fullName evidence="9">UbiA family prenyltransferase</fullName>
    </submittedName>
</protein>
<proteinExistence type="predicted"/>
<keyword evidence="10" id="KW-1185">Reference proteome</keyword>
<accession>A0A7X6RPH4</accession>